<sequence>MVYNTLELNLEAITNTIKMLENENNDENQEKIEALKKERDKLLKELKVF</sequence>
<keyword evidence="1" id="KW-0175">Coiled coil</keyword>
<dbReference type="EMBL" id="LWMS01000045">
    <property type="protein sequence ID" value="PWL07713.1"/>
    <property type="molecule type" value="Genomic_DNA"/>
</dbReference>
<accession>A0A2V2BQ91</accession>
<dbReference type="OrthoDB" id="378918at2157"/>
<feature type="coiled-coil region" evidence="1">
    <location>
        <begin position="3"/>
        <end position="45"/>
    </location>
</feature>
<proteinExistence type="predicted"/>
<evidence type="ECO:0000313" key="3">
    <source>
        <dbReference type="Proteomes" id="UP000246004"/>
    </source>
</evidence>
<gene>
    <name evidence="2" type="ORF">MSCUN_14660</name>
</gene>
<comment type="caution">
    <text evidence="2">The sequence shown here is derived from an EMBL/GenBank/DDBJ whole genome shotgun (WGS) entry which is preliminary data.</text>
</comment>
<evidence type="ECO:0000313" key="2">
    <source>
        <dbReference type="EMBL" id="PWL07713.1"/>
    </source>
</evidence>
<dbReference type="RefSeq" id="WP_170104112.1">
    <property type="nucleotide sequence ID" value="NZ_CANQEZ010000003.1"/>
</dbReference>
<organism evidence="2 3">
    <name type="scientific">Methanosphaera cuniculi</name>
    <dbReference type="NCBI Taxonomy" id="1077256"/>
    <lineage>
        <taxon>Archaea</taxon>
        <taxon>Methanobacteriati</taxon>
        <taxon>Methanobacteriota</taxon>
        <taxon>Methanomada group</taxon>
        <taxon>Methanobacteria</taxon>
        <taxon>Methanobacteriales</taxon>
        <taxon>Methanobacteriaceae</taxon>
        <taxon>Methanosphaera</taxon>
    </lineage>
</organism>
<dbReference type="Proteomes" id="UP000246004">
    <property type="component" value="Unassembled WGS sequence"/>
</dbReference>
<dbReference type="AlphaFoldDB" id="A0A2V2BQ91"/>
<evidence type="ECO:0000256" key="1">
    <source>
        <dbReference type="SAM" id="Coils"/>
    </source>
</evidence>
<name>A0A2V2BQ91_9EURY</name>
<protein>
    <submittedName>
        <fullName evidence="2">Uncharacterized protein</fullName>
    </submittedName>
</protein>
<reference evidence="2 3" key="1">
    <citation type="submission" date="2016-04" db="EMBL/GenBank/DDBJ databases">
        <title>Genome sequence of Methanosphaera cuniculi DSM 4103.</title>
        <authorList>
            <person name="Poehlein A."/>
            <person name="Seedorf H."/>
            <person name="Daniel R."/>
        </authorList>
    </citation>
    <scope>NUCLEOTIDE SEQUENCE [LARGE SCALE GENOMIC DNA]</scope>
    <source>
        <strain evidence="2 3">DSM 4103</strain>
    </source>
</reference>